<evidence type="ECO:0000313" key="5">
    <source>
        <dbReference type="Proteomes" id="UP000439903"/>
    </source>
</evidence>
<dbReference type="InterPro" id="IPR050300">
    <property type="entry name" value="GDXG_lipolytic_enzyme"/>
</dbReference>
<keyword evidence="5" id="KW-1185">Reference proteome</keyword>
<proteinExistence type="inferred from homology"/>
<dbReference type="PANTHER" id="PTHR48081:SF19">
    <property type="entry name" value="AB HYDROLASE SUPERFAMILY PROTEIN C4A8.06C"/>
    <property type="match status" value="1"/>
</dbReference>
<evidence type="ECO:0000259" key="3">
    <source>
        <dbReference type="Pfam" id="PF07859"/>
    </source>
</evidence>
<feature type="domain" description="Alpha/beta hydrolase fold-3" evidence="3">
    <location>
        <begin position="131"/>
        <end position="273"/>
    </location>
</feature>
<sequence length="487" mass="54728">MSFFSFLGFIPTISSTVFKHYTEGPPKKSWDLKFHLTIAMIKGSDLFSKIPIEQAQEQFDKYNMVKTPPNITIKDVILDEEYRQKSQTYLEKILKQYDDVFDERWKDPNDKGLHGEWMYINEKTSETDNVVLYLHGGGFYVGSSKSARSITQKFVELTDSRVFAPNYRLSPQSQFPAALCDCIAAYVYLINPGQNAGFESIIPKRIILAGESAGGNLVFATLLSLRDAGLPLPAGAIVLSPKVDLTQSMPSRWNSEIDKVDYIPSGMDFLTKLPSSPAMDEYFVNAKALADKIALKNTTIVSHPSFTEVPRFQLYCANEALAIPYVSPMLAESLGNLPPILCQVGGDERARDEVILTCYKTASPHEYQLPSYATKNFEKSPFKKPTKVILEVYDDMPHSWHVFTFSKPSQIAVERCCDFINRVTSIEDNNISMINLIKEEVVSPSISVSPSFIAMRVGTDGTIRELNETDRDCLKWDKIGVVPKPEL</sequence>
<accession>A0A8H4ANF9</accession>
<evidence type="ECO:0000313" key="4">
    <source>
        <dbReference type="EMBL" id="KAF0516122.1"/>
    </source>
</evidence>
<dbReference type="PANTHER" id="PTHR48081">
    <property type="entry name" value="AB HYDROLASE SUPERFAMILY PROTEIN C4A8.06C"/>
    <property type="match status" value="1"/>
</dbReference>
<dbReference type="GO" id="GO:0016787">
    <property type="term" value="F:hydrolase activity"/>
    <property type="evidence" value="ECO:0007669"/>
    <property type="project" value="UniProtKB-KW"/>
</dbReference>
<dbReference type="OrthoDB" id="408631at2759"/>
<comment type="similarity">
    <text evidence="1">Belongs to the 'GDXG' lipolytic enzyme family.</text>
</comment>
<organism evidence="4 5">
    <name type="scientific">Gigaspora margarita</name>
    <dbReference type="NCBI Taxonomy" id="4874"/>
    <lineage>
        <taxon>Eukaryota</taxon>
        <taxon>Fungi</taxon>
        <taxon>Fungi incertae sedis</taxon>
        <taxon>Mucoromycota</taxon>
        <taxon>Glomeromycotina</taxon>
        <taxon>Glomeromycetes</taxon>
        <taxon>Diversisporales</taxon>
        <taxon>Gigasporaceae</taxon>
        <taxon>Gigaspora</taxon>
    </lineage>
</organism>
<dbReference type="InterPro" id="IPR002168">
    <property type="entry name" value="Lipase_GDXG_HIS_AS"/>
</dbReference>
<dbReference type="PROSITE" id="PS01173">
    <property type="entry name" value="LIPASE_GDXG_HIS"/>
    <property type="match status" value="1"/>
</dbReference>
<evidence type="ECO:0000256" key="1">
    <source>
        <dbReference type="ARBA" id="ARBA00010515"/>
    </source>
</evidence>
<dbReference type="InterPro" id="IPR029058">
    <property type="entry name" value="AB_hydrolase_fold"/>
</dbReference>
<dbReference type="Gene3D" id="3.40.50.1820">
    <property type="entry name" value="alpha/beta hydrolase"/>
    <property type="match status" value="1"/>
</dbReference>
<gene>
    <name evidence="4" type="ORF">F8M41_017140</name>
</gene>
<reference evidence="4 5" key="1">
    <citation type="journal article" date="2019" name="Environ. Microbiol.">
        <title>At the nexus of three kingdoms: the genome of the mycorrhizal fungus Gigaspora margarita provides insights into plant, endobacterial and fungal interactions.</title>
        <authorList>
            <person name="Venice F."/>
            <person name="Ghignone S."/>
            <person name="Salvioli di Fossalunga A."/>
            <person name="Amselem J."/>
            <person name="Novero M."/>
            <person name="Xianan X."/>
            <person name="Sedzielewska Toro K."/>
            <person name="Morin E."/>
            <person name="Lipzen A."/>
            <person name="Grigoriev I.V."/>
            <person name="Henrissat B."/>
            <person name="Martin F.M."/>
            <person name="Bonfante P."/>
        </authorList>
    </citation>
    <scope>NUCLEOTIDE SEQUENCE [LARGE SCALE GENOMIC DNA]</scope>
    <source>
        <strain evidence="4 5">BEG34</strain>
    </source>
</reference>
<dbReference type="EMBL" id="WTPW01000389">
    <property type="protein sequence ID" value="KAF0516122.1"/>
    <property type="molecule type" value="Genomic_DNA"/>
</dbReference>
<name>A0A8H4ANF9_GIGMA</name>
<dbReference type="InterPro" id="IPR013094">
    <property type="entry name" value="AB_hydrolase_3"/>
</dbReference>
<keyword evidence="2 4" id="KW-0378">Hydrolase</keyword>
<dbReference type="Pfam" id="PF07859">
    <property type="entry name" value="Abhydrolase_3"/>
    <property type="match status" value="1"/>
</dbReference>
<protein>
    <submittedName>
        <fullName evidence="4">Alpha/beta-hydrolase</fullName>
    </submittedName>
</protein>
<evidence type="ECO:0000256" key="2">
    <source>
        <dbReference type="ARBA" id="ARBA00022801"/>
    </source>
</evidence>
<dbReference type="AlphaFoldDB" id="A0A8H4ANF9"/>
<comment type="caution">
    <text evidence="4">The sequence shown here is derived from an EMBL/GenBank/DDBJ whole genome shotgun (WGS) entry which is preliminary data.</text>
</comment>
<dbReference type="SUPFAM" id="SSF53474">
    <property type="entry name" value="alpha/beta-Hydrolases"/>
    <property type="match status" value="1"/>
</dbReference>
<dbReference type="Proteomes" id="UP000439903">
    <property type="component" value="Unassembled WGS sequence"/>
</dbReference>